<protein>
    <submittedName>
        <fullName evidence="2">Uncharacterized protein</fullName>
    </submittedName>
</protein>
<dbReference type="RefSeq" id="WP_121257241.1">
    <property type="nucleotide sequence ID" value="NZ_RBIL01000002.1"/>
</dbReference>
<organism evidence="2 3">
    <name type="scientific">Solirubrobacter pauli</name>
    <dbReference type="NCBI Taxonomy" id="166793"/>
    <lineage>
        <taxon>Bacteria</taxon>
        <taxon>Bacillati</taxon>
        <taxon>Actinomycetota</taxon>
        <taxon>Thermoleophilia</taxon>
        <taxon>Solirubrobacterales</taxon>
        <taxon>Solirubrobacteraceae</taxon>
        <taxon>Solirubrobacter</taxon>
    </lineage>
</organism>
<evidence type="ECO:0000313" key="3">
    <source>
        <dbReference type="Proteomes" id="UP000278962"/>
    </source>
</evidence>
<name>A0A660L4C6_9ACTN</name>
<accession>A0A660L4C6</accession>
<proteinExistence type="predicted"/>
<feature type="region of interest" description="Disordered" evidence="1">
    <location>
        <begin position="67"/>
        <end position="109"/>
    </location>
</feature>
<dbReference type="OrthoDB" id="5243418at2"/>
<dbReference type="AlphaFoldDB" id="A0A660L4C6"/>
<dbReference type="EMBL" id="RBIL01000002">
    <property type="protein sequence ID" value="RKQ88064.1"/>
    <property type="molecule type" value="Genomic_DNA"/>
</dbReference>
<evidence type="ECO:0000256" key="1">
    <source>
        <dbReference type="SAM" id="MobiDB-lite"/>
    </source>
</evidence>
<evidence type="ECO:0000313" key="2">
    <source>
        <dbReference type="EMBL" id="RKQ88064.1"/>
    </source>
</evidence>
<reference evidence="2 3" key="1">
    <citation type="submission" date="2018-10" db="EMBL/GenBank/DDBJ databases">
        <title>Genomic Encyclopedia of Archaeal and Bacterial Type Strains, Phase II (KMG-II): from individual species to whole genera.</title>
        <authorList>
            <person name="Goeker M."/>
        </authorList>
    </citation>
    <scope>NUCLEOTIDE SEQUENCE [LARGE SCALE GENOMIC DNA]</scope>
    <source>
        <strain evidence="2 3">DSM 14954</strain>
    </source>
</reference>
<gene>
    <name evidence="2" type="ORF">C8N24_6103</name>
</gene>
<dbReference type="Proteomes" id="UP000278962">
    <property type="component" value="Unassembled WGS sequence"/>
</dbReference>
<sequence length="172" mass="18509">MDDDDKPKSFEDALREIADEVQRGFQRFQSGEFEDVARTYGVDADRAKRFVNEAGEWLRAQAENLGGVPYAPSAATPSAPDTQPAGKWQDPLTGAGPDPLDMPTDEQGRALAALDSGRWVIEPGTSMLTSIGDGPGPSDALGLVRELRVRDWIDADGDVTMVGAAALHRWLG</sequence>
<feature type="compositionally biased region" description="Low complexity" evidence="1">
    <location>
        <begin position="69"/>
        <end position="85"/>
    </location>
</feature>
<keyword evidence="3" id="KW-1185">Reference proteome</keyword>
<comment type="caution">
    <text evidence="2">The sequence shown here is derived from an EMBL/GenBank/DDBJ whole genome shotgun (WGS) entry which is preliminary data.</text>
</comment>